<reference evidence="2 3" key="1">
    <citation type="submission" date="2023-09" db="EMBL/GenBank/DDBJ databases">
        <authorList>
            <person name="Wang M."/>
        </authorList>
    </citation>
    <scope>NUCLEOTIDE SEQUENCE [LARGE SCALE GENOMIC DNA]</scope>
    <source>
        <strain evidence="2">GT-2023</strain>
        <tissue evidence="2">Liver</tissue>
    </source>
</reference>
<name>A0ABR3LC79_9TELE</name>
<dbReference type="EMBL" id="JAYMGO010000023">
    <property type="protein sequence ID" value="KAL1249985.1"/>
    <property type="molecule type" value="Genomic_DNA"/>
</dbReference>
<gene>
    <name evidence="2" type="ORF">QQF64_020990</name>
</gene>
<accession>A0ABR3LC79</accession>
<protein>
    <recommendedName>
        <fullName evidence="4">Secreted protein</fullName>
    </recommendedName>
</protein>
<organism evidence="2 3">
    <name type="scientific">Cirrhinus molitorella</name>
    <name type="common">mud carp</name>
    <dbReference type="NCBI Taxonomy" id="172907"/>
    <lineage>
        <taxon>Eukaryota</taxon>
        <taxon>Metazoa</taxon>
        <taxon>Chordata</taxon>
        <taxon>Craniata</taxon>
        <taxon>Vertebrata</taxon>
        <taxon>Euteleostomi</taxon>
        <taxon>Actinopterygii</taxon>
        <taxon>Neopterygii</taxon>
        <taxon>Teleostei</taxon>
        <taxon>Ostariophysi</taxon>
        <taxon>Cypriniformes</taxon>
        <taxon>Cyprinidae</taxon>
        <taxon>Labeoninae</taxon>
        <taxon>Labeonini</taxon>
        <taxon>Cirrhinus</taxon>
    </lineage>
</organism>
<comment type="caution">
    <text evidence="2">The sequence shown here is derived from an EMBL/GenBank/DDBJ whole genome shotgun (WGS) entry which is preliminary data.</text>
</comment>
<sequence length="73" mass="8277">MLRSFHAVYGCFQTLLCLLDVVYCNQRPLIYISQAAVICTLLSDARGTVINKEEKSTVQPQEPPFLFREVIGQ</sequence>
<keyword evidence="3" id="KW-1185">Reference proteome</keyword>
<feature type="chain" id="PRO_5047011582" description="Secreted protein" evidence="1">
    <location>
        <begin position="25"/>
        <end position="73"/>
    </location>
</feature>
<keyword evidence="1" id="KW-0732">Signal</keyword>
<evidence type="ECO:0000313" key="2">
    <source>
        <dbReference type="EMBL" id="KAL1249985.1"/>
    </source>
</evidence>
<feature type="signal peptide" evidence="1">
    <location>
        <begin position="1"/>
        <end position="24"/>
    </location>
</feature>
<evidence type="ECO:0000313" key="3">
    <source>
        <dbReference type="Proteomes" id="UP001558613"/>
    </source>
</evidence>
<evidence type="ECO:0008006" key="4">
    <source>
        <dbReference type="Google" id="ProtNLM"/>
    </source>
</evidence>
<evidence type="ECO:0000256" key="1">
    <source>
        <dbReference type="SAM" id="SignalP"/>
    </source>
</evidence>
<dbReference type="Proteomes" id="UP001558613">
    <property type="component" value="Unassembled WGS sequence"/>
</dbReference>
<proteinExistence type="predicted"/>